<dbReference type="Proteomes" id="UP000184342">
    <property type="component" value="Unassembled WGS sequence"/>
</dbReference>
<dbReference type="GO" id="GO:0051301">
    <property type="term" value="P:cell division"/>
    <property type="evidence" value="ECO:0007669"/>
    <property type="project" value="UniProtKB-KW"/>
</dbReference>
<dbReference type="OrthoDB" id="9815492at2"/>
<keyword evidence="3" id="KW-1185">Reference proteome</keyword>
<dbReference type="PANTHER" id="PTHR35794:SF2">
    <property type="entry name" value="CELL DIVISION PROTEIN DIVIVA"/>
    <property type="match status" value="1"/>
</dbReference>
<dbReference type="Pfam" id="PF05103">
    <property type="entry name" value="DivIVA"/>
    <property type="match status" value="1"/>
</dbReference>
<keyword evidence="1" id="KW-0175">Coiled coil</keyword>
<dbReference type="AlphaFoldDB" id="A0A1M6A3P8"/>
<dbReference type="InterPro" id="IPR007793">
    <property type="entry name" value="DivIVA_fam"/>
</dbReference>
<dbReference type="Gene3D" id="6.10.250.660">
    <property type="match status" value="1"/>
</dbReference>
<reference evidence="2 3" key="1">
    <citation type="submission" date="2016-11" db="EMBL/GenBank/DDBJ databases">
        <authorList>
            <person name="Jaros S."/>
            <person name="Januszkiewicz K."/>
            <person name="Wedrychowicz H."/>
        </authorList>
    </citation>
    <scope>NUCLEOTIDE SEQUENCE [LARGE SCALE GENOMIC DNA]</scope>
    <source>
        <strain evidence="2 3">DSM 15970</strain>
    </source>
</reference>
<organism evidence="2 3">
    <name type="scientific">Parasporobacterium paucivorans DSM 15970</name>
    <dbReference type="NCBI Taxonomy" id="1122934"/>
    <lineage>
        <taxon>Bacteria</taxon>
        <taxon>Bacillati</taxon>
        <taxon>Bacillota</taxon>
        <taxon>Clostridia</taxon>
        <taxon>Lachnospirales</taxon>
        <taxon>Lachnospiraceae</taxon>
        <taxon>Parasporobacterium</taxon>
    </lineage>
</organism>
<accession>A0A1M6A3P8</accession>
<protein>
    <submittedName>
        <fullName evidence="2">Cell division initiation protein</fullName>
    </submittedName>
</protein>
<dbReference type="EMBL" id="FQYT01000002">
    <property type="protein sequence ID" value="SHI31090.1"/>
    <property type="molecule type" value="Genomic_DNA"/>
</dbReference>
<sequence length="150" mass="17440">MITPIEIQSRMLKTGLGYQKKDVEEFINEISADFEVLFKENKENKEKLKVLANTLTHYRDMEREMQSTLELANKAALEIKDAAKRDAKIIEDDAIAKADHILEDAKAQIEVLNQQMEQIRIQHNDYLTKCREFVSEQLAGIDSEIDRMNR</sequence>
<evidence type="ECO:0000256" key="1">
    <source>
        <dbReference type="SAM" id="Coils"/>
    </source>
</evidence>
<keyword evidence="2" id="KW-0132">Cell division</keyword>
<feature type="coiled-coil region" evidence="1">
    <location>
        <begin position="58"/>
        <end position="129"/>
    </location>
</feature>
<proteinExistence type="predicted"/>
<evidence type="ECO:0000313" key="2">
    <source>
        <dbReference type="EMBL" id="SHI31090.1"/>
    </source>
</evidence>
<evidence type="ECO:0000313" key="3">
    <source>
        <dbReference type="Proteomes" id="UP000184342"/>
    </source>
</evidence>
<dbReference type="STRING" id="1122934.SAMN02745691_00052"/>
<dbReference type="PANTHER" id="PTHR35794">
    <property type="entry name" value="CELL DIVISION PROTEIN DIVIVA"/>
    <property type="match status" value="1"/>
</dbReference>
<gene>
    <name evidence="2" type="ORF">SAMN02745691_00052</name>
</gene>
<name>A0A1M6A3P8_9FIRM</name>
<dbReference type="RefSeq" id="WP_073992360.1">
    <property type="nucleotide sequence ID" value="NZ_FQYT01000002.1"/>
</dbReference>
<keyword evidence="2" id="KW-0131">Cell cycle</keyword>